<gene>
    <name evidence="8" type="ORF">JMJ35_005366</name>
</gene>
<comment type="caution">
    <text evidence="8">The sequence shown here is derived from an EMBL/GenBank/DDBJ whole genome shotgun (WGS) entry which is preliminary data.</text>
</comment>
<organism evidence="8 9">
    <name type="scientific">Cladonia borealis</name>
    <dbReference type="NCBI Taxonomy" id="184061"/>
    <lineage>
        <taxon>Eukaryota</taxon>
        <taxon>Fungi</taxon>
        <taxon>Dikarya</taxon>
        <taxon>Ascomycota</taxon>
        <taxon>Pezizomycotina</taxon>
        <taxon>Lecanoromycetes</taxon>
        <taxon>OSLEUM clade</taxon>
        <taxon>Lecanoromycetidae</taxon>
        <taxon>Lecanorales</taxon>
        <taxon>Lecanorineae</taxon>
        <taxon>Cladoniaceae</taxon>
        <taxon>Cladonia</taxon>
    </lineage>
</organism>
<dbReference type="InterPro" id="IPR049326">
    <property type="entry name" value="Rhodopsin_dom_fungi"/>
</dbReference>
<evidence type="ECO:0000256" key="1">
    <source>
        <dbReference type="ARBA" id="ARBA00004141"/>
    </source>
</evidence>
<dbReference type="PANTHER" id="PTHR33048:SF123">
    <property type="entry name" value="INTEGRAL MEMBRANE PROTEIN"/>
    <property type="match status" value="1"/>
</dbReference>
<feature type="transmembrane region" description="Helical" evidence="6">
    <location>
        <begin position="49"/>
        <end position="68"/>
    </location>
</feature>
<evidence type="ECO:0000256" key="3">
    <source>
        <dbReference type="ARBA" id="ARBA00022989"/>
    </source>
</evidence>
<dbReference type="AlphaFoldDB" id="A0AA39QZU0"/>
<keyword evidence="2 6" id="KW-0812">Transmembrane</keyword>
<keyword evidence="3 6" id="KW-1133">Transmembrane helix</keyword>
<evidence type="ECO:0000313" key="9">
    <source>
        <dbReference type="Proteomes" id="UP001166286"/>
    </source>
</evidence>
<dbReference type="Pfam" id="PF20684">
    <property type="entry name" value="Fung_rhodopsin"/>
    <property type="match status" value="1"/>
</dbReference>
<feature type="transmembrane region" description="Helical" evidence="6">
    <location>
        <begin position="15"/>
        <end position="37"/>
    </location>
</feature>
<dbReference type="Proteomes" id="UP001166286">
    <property type="component" value="Unassembled WGS sequence"/>
</dbReference>
<dbReference type="InterPro" id="IPR052337">
    <property type="entry name" value="SAT4-like"/>
</dbReference>
<keyword evidence="9" id="KW-1185">Reference proteome</keyword>
<evidence type="ECO:0000256" key="4">
    <source>
        <dbReference type="ARBA" id="ARBA00023136"/>
    </source>
</evidence>
<feature type="domain" description="Rhodopsin" evidence="7">
    <location>
        <begin position="33"/>
        <end position="271"/>
    </location>
</feature>
<proteinExistence type="inferred from homology"/>
<evidence type="ECO:0000313" key="8">
    <source>
        <dbReference type="EMBL" id="KAK0512238.1"/>
    </source>
</evidence>
<sequence length="364" mass="40313">MAEEALPADNDRGPMLLAITWTTAAVATMIVILRIYSRTVFQHTMGRDDAAIIAALLSTLLGQVWITLQVHDGYGRHVYYLSNHQILQSTKWTTVFEIQNAIGVYFVKVSVCLFILRMIAVTHEAMRRVLLGTIALLTLLMLGNVSVICFQCVPFEAVWNPAISGRCMTGSDADKLAKAFNAFGVATDFICVILSILVLRGLQMSKYTKIELMILMALGTFTGACSLVKTTLIDFRSEDPTWHLVTAEIWADVEENLGIAIASLPACRRLFIMGLSSTRKSSYLTRFAPPNIHNTTVSRRIISSDQHDNDADNLIPMSDIQVTNSLEVQYATRTPSFHEIERGYVMPGVWKNSASASQMAIEGI</sequence>
<comment type="subcellular location">
    <subcellularLocation>
        <location evidence="1">Membrane</location>
        <topology evidence="1">Multi-pass membrane protein</topology>
    </subcellularLocation>
</comment>
<feature type="transmembrane region" description="Helical" evidence="6">
    <location>
        <begin position="134"/>
        <end position="159"/>
    </location>
</feature>
<dbReference type="EMBL" id="JAFEKC020000011">
    <property type="protein sequence ID" value="KAK0512238.1"/>
    <property type="molecule type" value="Genomic_DNA"/>
</dbReference>
<feature type="transmembrane region" description="Helical" evidence="6">
    <location>
        <begin position="179"/>
        <end position="200"/>
    </location>
</feature>
<protein>
    <recommendedName>
        <fullName evidence="7">Rhodopsin domain-containing protein</fullName>
    </recommendedName>
</protein>
<evidence type="ECO:0000256" key="2">
    <source>
        <dbReference type="ARBA" id="ARBA00022692"/>
    </source>
</evidence>
<name>A0AA39QZU0_9LECA</name>
<dbReference type="PANTHER" id="PTHR33048">
    <property type="entry name" value="PTH11-LIKE INTEGRAL MEMBRANE PROTEIN (AFU_ORTHOLOGUE AFUA_5G11245)"/>
    <property type="match status" value="1"/>
</dbReference>
<keyword evidence="4 6" id="KW-0472">Membrane</keyword>
<reference evidence="8" key="1">
    <citation type="submission" date="2023-03" db="EMBL/GenBank/DDBJ databases">
        <title>Complete genome of Cladonia borealis.</title>
        <authorList>
            <person name="Park H."/>
        </authorList>
    </citation>
    <scope>NUCLEOTIDE SEQUENCE</scope>
    <source>
        <strain evidence="8">ANT050790</strain>
    </source>
</reference>
<feature type="transmembrane region" description="Helical" evidence="6">
    <location>
        <begin position="212"/>
        <end position="232"/>
    </location>
</feature>
<evidence type="ECO:0000259" key="7">
    <source>
        <dbReference type="Pfam" id="PF20684"/>
    </source>
</evidence>
<comment type="similarity">
    <text evidence="5">Belongs to the SAT4 family.</text>
</comment>
<evidence type="ECO:0000256" key="6">
    <source>
        <dbReference type="SAM" id="Phobius"/>
    </source>
</evidence>
<feature type="transmembrane region" description="Helical" evidence="6">
    <location>
        <begin position="102"/>
        <end position="122"/>
    </location>
</feature>
<accession>A0AA39QZU0</accession>
<dbReference type="GO" id="GO:0016020">
    <property type="term" value="C:membrane"/>
    <property type="evidence" value="ECO:0007669"/>
    <property type="project" value="UniProtKB-SubCell"/>
</dbReference>
<evidence type="ECO:0000256" key="5">
    <source>
        <dbReference type="ARBA" id="ARBA00038359"/>
    </source>
</evidence>